<feature type="binding site" description="in other chain" evidence="8">
    <location>
        <begin position="17"/>
        <end position="19"/>
    </location>
    <ligand>
        <name>FMN</name>
        <dbReference type="ChEBI" id="CHEBI:58210"/>
        <note>ligand shared between dimeric partners</note>
    </ligand>
</feature>
<evidence type="ECO:0000256" key="7">
    <source>
        <dbReference type="PIRNR" id="PIRNR000232"/>
    </source>
</evidence>
<keyword evidence="6 7" id="KW-0520">NAD</keyword>
<keyword evidence="2 7" id="KW-0285">Flavoprotein</keyword>
<keyword evidence="5 7" id="KW-0560">Oxidoreductase</keyword>
<keyword evidence="11" id="KW-1185">Reference proteome</keyword>
<organism evidence="10 11">
    <name type="scientific">Bacillus swezeyi</name>
    <dbReference type="NCBI Taxonomy" id="1925020"/>
    <lineage>
        <taxon>Bacteria</taxon>
        <taxon>Bacillati</taxon>
        <taxon>Bacillota</taxon>
        <taxon>Bacilli</taxon>
        <taxon>Bacillales</taxon>
        <taxon>Bacillaceae</taxon>
        <taxon>Bacillus</taxon>
    </lineage>
</organism>
<evidence type="ECO:0000256" key="4">
    <source>
        <dbReference type="ARBA" id="ARBA00022857"/>
    </source>
</evidence>
<evidence type="ECO:0000313" key="10">
    <source>
        <dbReference type="EMBL" id="OMI05621.1"/>
    </source>
</evidence>
<reference evidence="10 11" key="1">
    <citation type="submission" date="2017-01" db="EMBL/GenBank/DDBJ databases">
        <title>Bacillus phylogenomics.</title>
        <authorList>
            <person name="Dunlap C."/>
        </authorList>
    </citation>
    <scope>NUCLEOTIDE SEQUENCE [LARGE SCALE GENOMIC DNA]</scope>
    <source>
        <strain evidence="10 11">NRRL B-41282</strain>
    </source>
</reference>
<keyword evidence="3 7" id="KW-0288">FMN</keyword>
<dbReference type="EC" id="1.-.-.-" evidence="7"/>
<dbReference type="OrthoDB" id="9804207at2"/>
<dbReference type="CDD" id="cd02135">
    <property type="entry name" value="YdjA-like"/>
    <property type="match status" value="1"/>
</dbReference>
<dbReference type="EMBL" id="MTJL01000018">
    <property type="protein sequence ID" value="OMI05621.1"/>
    <property type="molecule type" value="Genomic_DNA"/>
</dbReference>
<dbReference type="PANTHER" id="PTHR43821:SF1">
    <property type="entry name" value="NAD(P)H NITROREDUCTASE YDJA-RELATED"/>
    <property type="match status" value="1"/>
</dbReference>
<feature type="domain" description="Nitroreductase" evidence="9">
    <location>
        <begin position="14"/>
        <end position="171"/>
    </location>
</feature>
<dbReference type="InterPro" id="IPR026021">
    <property type="entry name" value="YdjA-like"/>
</dbReference>
<gene>
    <name evidence="10" type="ORF">BW143_10690</name>
</gene>
<keyword evidence="4 7" id="KW-0521">NADP</keyword>
<name>A0A1R1QLU3_9BACI</name>
<comment type="cofactor">
    <cofactor evidence="8">
        <name>FMN</name>
        <dbReference type="ChEBI" id="CHEBI:58210"/>
    </cofactor>
    <text evidence="8">Binds 1 FMN per subunit.</text>
</comment>
<comment type="similarity">
    <text evidence="1 7">Belongs to the nitroreductase family.</text>
</comment>
<protein>
    <recommendedName>
        <fullName evidence="7">Putative NAD(P)H nitroreductase</fullName>
        <ecNumber evidence="7">1.-.-.-</ecNumber>
    </recommendedName>
</protein>
<dbReference type="Pfam" id="PF00881">
    <property type="entry name" value="Nitroreductase"/>
    <property type="match status" value="1"/>
</dbReference>
<evidence type="ECO:0000256" key="5">
    <source>
        <dbReference type="ARBA" id="ARBA00023002"/>
    </source>
</evidence>
<dbReference type="RefSeq" id="WP_076762435.1">
    <property type="nucleotide sequence ID" value="NZ_JARMMH010000009.1"/>
</dbReference>
<dbReference type="GO" id="GO:0016491">
    <property type="term" value="F:oxidoreductase activity"/>
    <property type="evidence" value="ECO:0007669"/>
    <property type="project" value="UniProtKB-UniRule"/>
</dbReference>
<evidence type="ECO:0000259" key="9">
    <source>
        <dbReference type="Pfam" id="PF00881"/>
    </source>
</evidence>
<feature type="binding site" evidence="8">
    <location>
        <position position="46"/>
    </location>
    <ligand>
        <name>FMN</name>
        <dbReference type="ChEBI" id="CHEBI:58210"/>
        <note>ligand shared between dimeric partners</note>
    </ligand>
</feature>
<dbReference type="InterPro" id="IPR029479">
    <property type="entry name" value="Nitroreductase"/>
</dbReference>
<dbReference type="Proteomes" id="UP000187367">
    <property type="component" value="Unassembled WGS sequence"/>
</dbReference>
<accession>A0A1R1RPZ9</accession>
<dbReference type="Gene3D" id="3.40.109.10">
    <property type="entry name" value="NADH Oxidase"/>
    <property type="match status" value="1"/>
</dbReference>
<evidence type="ECO:0000256" key="3">
    <source>
        <dbReference type="ARBA" id="ARBA00022643"/>
    </source>
</evidence>
<sequence length="192" mass="22280">MNDTLQTQSIRDCVRNRRTIRKFKQDPVPKEMVIELLEDAVYAPNHRLTEPWRFIYIGSESGKKKHADNLKAAFKELKPNMKEEQIQKFREHILSVPAFLFVMMKEDENERIRKDDFAAVSCLIQNFQLLAWEKGIGMVWKSGEVLYSQTLHQLMGLHSDERVAALLQIGYPAEIPNGEKRTPAAQLLTEIL</sequence>
<evidence type="ECO:0000256" key="8">
    <source>
        <dbReference type="PIRSR" id="PIRSR000232-1"/>
    </source>
</evidence>
<evidence type="ECO:0000256" key="6">
    <source>
        <dbReference type="ARBA" id="ARBA00023027"/>
    </source>
</evidence>
<dbReference type="SUPFAM" id="SSF55469">
    <property type="entry name" value="FMN-dependent nitroreductase-like"/>
    <property type="match status" value="1"/>
</dbReference>
<evidence type="ECO:0000256" key="1">
    <source>
        <dbReference type="ARBA" id="ARBA00007118"/>
    </source>
</evidence>
<evidence type="ECO:0000256" key="2">
    <source>
        <dbReference type="ARBA" id="ARBA00022630"/>
    </source>
</evidence>
<dbReference type="PIRSF" id="PIRSF000232">
    <property type="entry name" value="YdjA"/>
    <property type="match status" value="1"/>
</dbReference>
<evidence type="ECO:0000313" key="11">
    <source>
        <dbReference type="Proteomes" id="UP000187367"/>
    </source>
</evidence>
<dbReference type="InterPro" id="IPR000415">
    <property type="entry name" value="Nitroreductase-like"/>
</dbReference>
<accession>A0A1R1QLU3</accession>
<dbReference type="InterPro" id="IPR052530">
    <property type="entry name" value="NAD(P)H_nitroreductase"/>
</dbReference>
<dbReference type="PANTHER" id="PTHR43821">
    <property type="entry name" value="NAD(P)H NITROREDUCTASE YDJA-RELATED"/>
    <property type="match status" value="1"/>
</dbReference>
<dbReference type="AlphaFoldDB" id="A0A1R1QLU3"/>
<feature type="binding site" description="in other chain" evidence="8">
    <location>
        <begin position="140"/>
        <end position="142"/>
    </location>
    <ligand>
        <name>FMN</name>
        <dbReference type="ChEBI" id="CHEBI:58210"/>
        <note>ligand shared between dimeric partners</note>
    </ligand>
</feature>
<proteinExistence type="inferred from homology"/>
<comment type="caution">
    <text evidence="10">The sequence shown here is derived from an EMBL/GenBank/DDBJ whole genome shotgun (WGS) entry which is preliminary data.</text>
</comment>